<dbReference type="InterPro" id="IPR036206">
    <property type="entry name" value="ThiamineP_synth_sf"/>
</dbReference>
<dbReference type="SUPFAM" id="SSF51391">
    <property type="entry name" value="Thiamin phosphate synthase"/>
    <property type="match status" value="1"/>
</dbReference>
<protein>
    <submittedName>
        <fullName evidence="2">Thiamine phosphate synthase</fullName>
    </submittedName>
</protein>
<keyword evidence="3" id="KW-1185">Reference proteome</keyword>
<dbReference type="CDD" id="cd00564">
    <property type="entry name" value="TMP_TenI"/>
    <property type="match status" value="1"/>
</dbReference>
<dbReference type="Gene3D" id="3.20.20.70">
    <property type="entry name" value="Aldolase class I"/>
    <property type="match status" value="1"/>
</dbReference>
<organism evidence="2 3">
    <name type="scientific">Gluconobacter wancherniae NBRC 103581</name>
    <dbReference type="NCBI Taxonomy" id="656744"/>
    <lineage>
        <taxon>Bacteria</taxon>
        <taxon>Pseudomonadati</taxon>
        <taxon>Pseudomonadota</taxon>
        <taxon>Alphaproteobacteria</taxon>
        <taxon>Acetobacterales</taxon>
        <taxon>Acetobacteraceae</taxon>
        <taxon>Gluconobacter</taxon>
    </lineage>
</organism>
<dbReference type="EMBL" id="BJUZ01000002">
    <property type="protein sequence ID" value="GEK94367.1"/>
    <property type="molecule type" value="Genomic_DNA"/>
</dbReference>
<evidence type="ECO:0000259" key="1">
    <source>
        <dbReference type="Pfam" id="PF02581"/>
    </source>
</evidence>
<accession>A0A511B974</accession>
<comment type="caution">
    <text evidence="2">The sequence shown here is derived from an EMBL/GenBank/DDBJ whole genome shotgun (WGS) entry which is preliminary data.</text>
</comment>
<dbReference type="Pfam" id="PF02581">
    <property type="entry name" value="TMP-TENI"/>
    <property type="match status" value="1"/>
</dbReference>
<dbReference type="Proteomes" id="UP000321230">
    <property type="component" value="Unassembled WGS sequence"/>
</dbReference>
<proteinExistence type="predicted"/>
<evidence type="ECO:0000313" key="2">
    <source>
        <dbReference type="EMBL" id="GEK94367.1"/>
    </source>
</evidence>
<gene>
    <name evidence="2" type="ORF">GWA01_21370</name>
</gene>
<dbReference type="InterPro" id="IPR022998">
    <property type="entry name" value="ThiamineP_synth_TenI"/>
</dbReference>
<dbReference type="OrthoDB" id="7159061at2"/>
<dbReference type="InterPro" id="IPR013785">
    <property type="entry name" value="Aldolase_TIM"/>
</dbReference>
<name>A0A511B974_9PROT</name>
<reference evidence="2 3" key="1">
    <citation type="submission" date="2019-07" db="EMBL/GenBank/DDBJ databases">
        <title>Whole genome shotgun sequence of Gluconobacter wancherniae NBRC 103581.</title>
        <authorList>
            <person name="Hosoyama A."/>
            <person name="Uohara A."/>
            <person name="Ohji S."/>
            <person name="Ichikawa N."/>
        </authorList>
    </citation>
    <scope>NUCLEOTIDE SEQUENCE [LARGE SCALE GENOMIC DNA]</scope>
    <source>
        <strain evidence="2 3">NBRC 103581</strain>
    </source>
</reference>
<dbReference type="AlphaFoldDB" id="A0A511B974"/>
<evidence type="ECO:0000313" key="3">
    <source>
        <dbReference type="Proteomes" id="UP000321230"/>
    </source>
</evidence>
<sequence>MTPCDLYLVLPQEFEPNQAIAILPDLLRHPEVTALRIPYRFGKTTEIVRVAQNNDVAVLVSIDQTVNLSEFISGNIDGVHLTDIDALSSARRIIGDDVQLGCKCETRDQAMQAGEKGADYVSFDADQLETVTWWASVMELPAVVEGVTNAEIALASQKAGADFLAIPLTLDHTDTLRLNAVLDVVRS</sequence>
<dbReference type="RefSeq" id="WP_146797569.1">
    <property type="nucleotide sequence ID" value="NZ_BARC01000006.1"/>
</dbReference>
<feature type="domain" description="Thiamine phosphate synthase/TenI" evidence="1">
    <location>
        <begin position="45"/>
        <end position="165"/>
    </location>
</feature>
<dbReference type="GO" id="GO:0009228">
    <property type="term" value="P:thiamine biosynthetic process"/>
    <property type="evidence" value="ECO:0007669"/>
    <property type="project" value="UniProtKB-KW"/>
</dbReference>